<dbReference type="Proteomes" id="UP000827092">
    <property type="component" value="Unassembled WGS sequence"/>
</dbReference>
<keyword evidence="7" id="KW-0969">Cilium</keyword>
<keyword evidence="4 13" id="KW-0853">WD repeat</keyword>
<comment type="function">
    <text evidence="11">Microtubule inner protein (MIP) part of the dynein-decorated doublet microtubules (DMTs) in cilia axoneme. Important for proper ciliary and flagellar beating. May act in cooperation with CFAP45 and axonemal dynein subunit DNAH11. May play a role in cell growth and/or survival.</text>
</comment>
<evidence type="ECO:0000256" key="4">
    <source>
        <dbReference type="ARBA" id="ARBA00022574"/>
    </source>
</evidence>
<evidence type="ECO:0000256" key="9">
    <source>
        <dbReference type="ARBA" id="ARBA00029456"/>
    </source>
</evidence>
<keyword evidence="6" id="KW-0282">Flagellum</keyword>
<dbReference type="FunFam" id="2.130.10.10:FF:001320">
    <property type="entry name" value="Predicted protein"/>
    <property type="match status" value="1"/>
</dbReference>
<dbReference type="PANTHER" id="PTHR13720:SF14">
    <property type="entry name" value="CILIA- AND FLAGELLA-ASSOCIATED PROTEIN 52"/>
    <property type="match status" value="1"/>
</dbReference>
<dbReference type="InterPro" id="IPR015943">
    <property type="entry name" value="WD40/YVTN_repeat-like_dom_sf"/>
</dbReference>
<evidence type="ECO:0000256" key="13">
    <source>
        <dbReference type="PROSITE-ProRule" id="PRU00221"/>
    </source>
</evidence>
<evidence type="ECO:0000256" key="3">
    <source>
        <dbReference type="ARBA" id="ARBA00022490"/>
    </source>
</evidence>
<dbReference type="Gene3D" id="2.130.10.10">
    <property type="entry name" value="YVTN repeat-like/Quinoprotein amine dehydrogenase"/>
    <property type="match status" value="2"/>
</dbReference>
<organism evidence="14 15">
    <name type="scientific">Oedothorax gibbosus</name>
    <dbReference type="NCBI Taxonomy" id="931172"/>
    <lineage>
        <taxon>Eukaryota</taxon>
        <taxon>Metazoa</taxon>
        <taxon>Ecdysozoa</taxon>
        <taxon>Arthropoda</taxon>
        <taxon>Chelicerata</taxon>
        <taxon>Arachnida</taxon>
        <taxon>Araneae</taxon>
        <taxon>Araneomorphae</taxon>
        <taxon>Entelegynae</taxon>
        <taxon>Araneoidea</taxon>
        <taxon>Linyphiidae</taxon>
        <taxon>Erigoninae</taxon>
        <taxon>Oedothorax</taxon>
    </lineage>
</organism>
<gene>
    <name evidence="14" type="ORF">JTE90_011313</name>
</gene>
<dbReference type="PROSITE" id="PS00678">
    <property type="entry name" value="WD_REPEATS_1"/>
    <property type="match status" value="1"/>
</dbReference>
<dbReference type="GO" id="GO:0031514">
    <property type="term" value="C:motile cilium"/>
    <property type="evidence" value="ECO:0007669"/>
    <property type="project" value="UniProtKB-SubCell"/>
</dbReference>
<dbReference type="InterPro" id="IPR050630">
    <property type="entry name" value="WD_repeat_EMAP"/>
</dbReference>
<feature type="repeat" description="WD" evidence="13">
    <location>
        <begin position="453"/>
        <end position="494"/>
    </location>
</feature>
<protein>
    <recommendedName>
        <fullName evidence="10">Cilia- and flagella-associated protein 52</fullName>
    </recommendedName>
</protein>
<comment type="subunit">
    <text evidence="12">Microtubule inner protein component of sperm flagellar doublet microtubules. Interacts with BRCA2. Interacts with the CCT chaperonin complex. Interacts with HSP70. Interacts with AK8. Interacts with CFAP45. Interacts with DNAI1. Interacts with IQDC.</text>
</comment>
<dbReference type="Pfam" id="PF00400">
    <property type="entry name" value="WD40"/>
    <property type="match status" value="4"/>
</dbReference>
<feature type="repeat" description="WD" evidence="13">
    <location>
        <begin position="497"/>
        <end position="538"/>
    </location>
</feature>
<evidence type="ECO:0000256" key="10">
    <source>
        <dbReference type="ARBA" id="ARBA00029552"/>
    </source>
</evidence>
<evidence type="ECO:0000313" key="14">
    <source>
        <dbReference type="EMBL" id="KAG8197152.1"/>
    </source>
</evidence>
<dbReference type="SMART" id="SM00320">
    <property type="entry name" value="WD40"/>
    <property type="match status" value="7"/>
</dbReference>
<sequence>MSGDSLKQLELLSTIAFQGKLRNGLVFHADKKRIAYSVGQTVMMKDISNEKEYRFCGHSNSVSCVALSKDGKLLASGQENFMGYKAEVIIWDIENQKKLGSHSIHQVKVEAVSFTCDSKYVVSLGGQDCGSVVIYDVEKLVPLCGNIASPLAGGYASILRCANTRSDIFITAGNVNLRVWKIDLHNRRVTPTNAAIGRIKREIKCLDIDAQDSYLYCGTASGDILKLQVVINEGATIAFDAKLMCCLTRIIDKKIVGDSPFYSGGVTAVAVLKTNELLIGTGNGLVCRTAQVEVIRKDVLEASSKKPATTNKKKQKVELKLKLLEKSLLKGDVTSIALRGDGHQFLVGTGTSEIYQVTLTGFKTEPMYTCHSSKINNIVFPYACSRMFATCSSESIRVWNIETSQELLRIEVPNMICNSICLMRDGKSLISGWDDGKIRAYTPLTGTPLYVLPNAHQRGVTAIASTSDCLRIVSGGGEGDVKVWDITSSVQTLVKTMKEHKGTITCIRMKSDDKECVTSGGDGSCIIWDFENFIRLQVVFANTLFQSVCYGPNEHQILSCGTDRKVTYFEVLDGTPVRSLEASLSGSINAT</sequence>
<name>A0AAV6VKI6_9ARAC</name>
<evidence type="ECO:0000256" key="7">
    <source>
        <dbReference type="ARBA" id="ARBA00023069"/>
    </source>
</evidence>
<evidence type="ECO:0000313" key="15">
    <source>
        <dbReference type="Proteomes" id="UP000827092"/>
    </source>
</evidence>
<evidence type="ECO:0000256" key="5">
    <source>
        <dbReference type="ARBA" id="ARBA00022737"/>
    </source>
</evidence>
<dbReference type="InterPro" id="IPR001680">
    <property type="entry name" value="WD40_rpt"/>
</dbReference>
<evidence type="ECO:0000256" key="8">
    <source>
        <dbReference type="ARBA" id="ARBA00023273"/>
    </source>
</evidence>
<dbReference type="PROSITE" id="PS50294">
    <property type="entry name" value="WD_REPEATS_REGION"/>
    <property type="match status" value="1"/>
</dbReference>
<dbReference type="EMBL" id="JAFNEN010000058">
    <property type="protein sequence ID" value="KAG8197152.1"/>
    <property type="molecule type" value="Genomic_DNA"/>
</dbReference>
<evidence type="ECO:0000256" key="2">
    <source>
        <dbReference type="ARBA" id="ARBA00004496"/>
    </source>
</evidence>
<dbReference type="PANTHER" id="PTHR13720">
    <property type="entry name" value="WD-40 REPEAT PROTEIN"/>
    <property type="match status" value="1"/>
</dbReference>
<proteinExistence type="inferred from homology"/>
<reference evidence="14 15" key="1">
    <citation type="journal article" date="2022" name="Nat. Ecol. Evol.">
        <title>A masculinizing supergene underlies an exaggerated male reproductive morph in a spider.</title>
        <authorList>
            <person name="Hendrickx F."/>
            <person name="De Corte Z."/>
            <person name="Sonet G."/>
            <person name="Van Belleghem S.M."/>
            <person name="Kostlbacher S."/>
            <person name="Vangestel C."/>
        </authorList>
    </citation>
    <scope>NUCLEOTIDE SEQUENCE [LARGE SCALE GENOMIC DNA]</scope>
    <source>
        <strain evidence="14">W744_W776</strain>
    </source>
</reference>
<dbReference type="PROSITE" id="PS50082">
    <property type="entry name" value="WD_REPEATS_2"/>
    <property type="match status" value="3"/>
</dbReference>
<dbReference type="InterPro" id="IPR011047">
    <property type="entry name" value="Quinoprotein_ADH-like_sf"/>
</dbReference>
<dbReference type="AlphaFoldDB" id="A0AAV6VKI6"/>
<comment type="similarity">
    <text evidence="9">Belongs to the CFAP52 family.</text>
</comment>
<evidence type="ECO:0000256" key="11">
    <source>
        <dbReference type="ARBA" id="ARBA00046056"/>
    </source>
</evidence>
<evidence type="ECO:0000256" key="12">
    <source>
        <dbReference type="ARBA" id="ARBA00047117"/>
    </source>
</evidence>
<feature type="repeat" description="WD" evidence="13">
    <location>
        <begin position="368"/>
        <end position="409"/>
    </location>
</feature>
<dbReference type="InterPro" id="IPR019775">
    <property type="entry name" value="WD40_repeat_CS"/>
</dbReference>
<keyword evidence="15" id="KW-1185">Reference proteome</keyword>
<dbReference type="SUPFAM" id="SSF50998">
    <property type="entry name" value="Quinoprotein alcohol dehydrogenase-like"/>
    <property type="match status" value="2"/>
</dbReference>
<comment type="subcellular location">
    <subcellularLocation>
        <location evidence="1">Cell projection</location>
        <location evidence="1">Cilium</location>
        <location evidence="1">Flagellum</location>
    </subcellularLocation>
    <subcellularLocation>
        <location evidence="2">Cytoplasm</location>
    </subcellularLocation>
</comment>
<evidence type="ECO:0000256" key="1">
    <source>
        <dbReference type="ARBA" id="ARBA00004230"/>
    </source>
</evidence>
<comment type="caution">
    <text evidence="14">The sequence shown here is derived from an EMBL/GenBank/DDBJ whole genome shotgun (WGS) entry which is preliminary data.</text>
</comment>
<dbReference type="GO" id="GO:0005930">
    <property type="term" value="C:axoneme"/>
    <property type="evidence" value="ECO:0007669"/>
    <property type="project" value="UniProtKB-ARBA"/>
</dbReference>
<keyword evidence="3" id="KW-0963">Cytoplasm</keyword>
<accession>A0AAV6VKI6</accession>
<keyword evidence="8" id="KW-0966">Cell projection</keyword>
<evidence type="ECO:0000256" key="6">
    <source>
        <dbReference type="ARBA" id="ARBA00022846"/>
    </source>
</evidence>
<keyword evidence="5" id="KW-0677">Repeat</keyword>